<evidence type="ECO:0000256" key="1">
    <source>
        <dbReference type="SAM" id="MobiDB-lite"/>
    </source>
</evidence>
<protein>
    <recommendedName>
        <fullName evidence="4">Nucleic acid-binding</fullName>
    </recommendedName>
</protein>
<feature type="compositionally biased region" description="Polar residues" evidence="1">
    <location>
        <begin position="144"/>
        <end position="159"/>
    </location>
</feature>
<dbReference type="Gene3D" id="2.40.50.140">
    <property type="entry name" value="Nucleic acid-binding proteins"/>
    <property type="match status" value="1"/>
</dbReference>
<evidence type="ECO:0008006" key="4">
    <source>
        <dbReference type="Google" id="ProtNLM"/>
    </source>
</evidence>
<gene>
    <name evidence="2" type="ORF">DEO72_LG3g3165</name>
</gene>
<reference evidence="2 3" key="1">
    <citation type="submission" date="2019-04" db="EMBL/GenBank/DDBJ databases">
        <title>An improved genome assembly and genetic linkage map for asparagus bean, Vigna unguiculata ssp. sesquipedialis.</title>
        <authorList>
            <person name="Xia Q."/>
            <person name="Zhang R."/>
            <person name="Dong Y."/>
        </authorList>
    </citation>
    <scope>NUCLEOTIDE SEQUENCE [LARGE SCALE GENOMIC DNA]</scope>
    <source>
        <tissue evidence="2">Leaf</tissue>
    </source>
</reference>
<evidence type="ECO:0000313" key="2">
    <source>
        <dbReference type="EMBL" id="QCD88615.1"/>
    </source>
</evidence>
<proteinExistence type="predicted"/>
<keyword evidence="3" id="KW-1185">Reference proteome</keyword>
<dbReference type="Proteomes" id="UP000501690">
    <property type="component" value="Linkage Group LG3"/>
</dbReference>
<evidence type="ECO:0000313" key="3">
    <source>
        <dbReference type="Proteomes" id="UP000501690"/>
    </source>
</evidence>
<sequence length="197" mass="21738">MPSFKYKLQLQVCDDAFNYANFVVWDQECRNIIGIFAEELQKKMIKVGEDDPKCFPDELDVMLGCTLAFKLRTQPRNKFASVIKVSDLPEIINYIKKLIQPLGECSHKNIIDLGGDTSTGMIADFRSKGVCNLAANSDHDLMSLSGTADNDPDNSSLGTPSKRIVPNSGVSVQSSEDIESGELSATKPMKTIKQEID</sequence>
<dbReference type="InterPro" id="IPR012340">
    <property type="entry name" value="NA-bd_OB-fold"/>
</dbReference>
<name>A0A4D6LJY0_VIGUN</name>
<dbReference type="AlphaFoldDB" id="A0A4D6LJY0"/>
<organism evidence="2 3">
    <name type="scientific">Vigna unguiculata</name>
    <name type="common">Cowpea</name>
    <dbReference type="NCBI Taxonomy" id="3917"/>
    <lineage>
        <taxon>Eukaryota</taxon>
        <taxon>Viridiplantae</taxon>
        <taxon>Streptophyta</taxon>
        <taxon>Embryophyta</taxon>
        <taxon>Tracheophyta</taxon>
        <taxon>Spermatophyta</taxon>
        <taxon>Magnoliopsida</taxon>
        <taxon>eudicotyledons</taxon>
        <taxon>Gunneridae</taxon>
        <taxon>Pentapetalae</taxon>
        <taxon>rosids</taxon>
        <taxon>fabids</taxon>
        <taxon>Fabales</taxon>
        <taxon>Fabaceae</taxon>
        <taxon>Papilionoideae</taxon>
        <taxon>50 kb inversion clade</taxon>
        <taxon>NPAAA clade</taxon>
        <taxon>indigoferoid/millettioid clade</taxon>
        <taxon>Phaseoleae</taxon>
        <taxon>Vigna</taxon>
    </lineage>
</organism>
<feature type="region of interest" description="Disordered" evidence="1">
    <location>
        <begin position="144"/>
        <end position="197"/>
    </location>
</feature>
<accession>A0A4D6LJY0</accession>
<dbReference type="EMBL" id="CP039347">
    <property type="protein sequence ID" value="QCD88615.1"/>
    <property type="molecule type" value="Genomic_DNA"/>
</dbReference>